<keyword evidence="3" id="KW-0548">Nucleotidyltransferase</keyword>
<evidence type="ECO:0000256" key="3">
    <source>
        <dbReference type="ARBA" id="ARBA00022695"/>
    </source>
</evidence>
<evidence type="ECO:0000313" key="11">
    <source>
        <dbReference type="EMBL" id="MDC2889488.1"/>
    </source>
</evidence>
<dbReference type="EC" id="2.7.7.49" evidence="1"/>
<comment type="caution">
    <text evidence="11">The sequence shown here is derived from an EMBL/GenBank/DDBJ whole genome shotgun (WGS) entry which is preliminary data.</text>
</comment>
<dbReference type="Proteomes" id="UP001528411">
    <property type="component" value="Unassembled WGS sequence"/>
</dbReference>
<dbReference type="InterPro" id="IPR000123">
    <property type="entry name" value="Reverse_transcriptase_msDNA"/>
</dbReference>
<evidence type="ECO:0000256" key="6">
    <source>
        <dbReference type="ARBA" id="ARBA00022918"/>
    </source>
</evidence>
<evidence type="ECO:0000256" key="1">
    <source>
        <dbReference type="ARBA" id="ARBA00012493"/>
    </source>
</evidence>
<dbReference type="PROSITE" id="PS50878">
    <property type="entry name" value="RT_POL"/>
    <property type="match status" value="1"/>
</dbReference>
<dbReference type="InterPro" id="IPR043502">
    <property type="entry name" value="DNA/RNA_pol_sf"/>
</dbReference>
<name>A0ABT5FD59_9GAMM</name>
<organism evidence="11 12">
    <name type="scientific">Psychrosphaera algicola</name>
    <dbReference type="NCBI Taxonomy" id="3023714"/>
    <lineage>
        <taxon>Bacteria</taxon>
        <taxon>Pseudomonadati</taxon>
        <taxon>Pseudomonadota</taxon>
        <taxon>Gammaproteobacteria</taxon>
        <taxon>Alteromonadales</taxon>
        <taxon>Pseudoalteromonadaceae</taxon>
        <taxon>Psychrosphaera</taxon>
    </lineage>
</organism>
<evidence type="ECO:0000256" key="5">
    <source>
        <dbReference type="ARBA" id="ARBA00022842"/>
    </source>
</evidence>
<keyword evidence="5" id="KW-0460">Magnesium</keyword>
<dbReference type="RefSeq" id="WP_272180912.1">
    <property type="nucleotide sequence ID" value="NZ_JAQOMS010000002.1"/>
</dbReference>
<dbReference type="InterPro" id="IPR051083">
    <property type="entry name" value="GrpII_Intron_Splice-Mob/Def"/>
</dbReference>
<dbReference type="PANTHER" id="PTHR34047:SF7">
    <property type="entry name" value="RNA-DIRECTED DNA POLYMERASE"/>
    <property type="match status" value="1"/>
</dbReference>
<protein>
    <recommendedName>
        <fullName evidence="1">RNA-directed DNA polymerase</fullName>
        <ecNumber evidence="1">2.7.7.49</ecNumber>
    </recommendedName>
</protein>
<feature type="domain" description="Reverse transcriptase" evidence="10">
    <location>
        <begin position="60"/>
        <end position="283"/>
    </location>
</feature>
<evidence type="ECO:0000256" key="9">
    <source>
        <dbReference type="ARBA" id="ARBA00048173"/>
    </source>
</evidence>
<dbReference type="PRINTS" id="PR00866">
    <property type="entry name" value="RNADNAPOLMS"/>
</dbReference>
<evidence type="ECO:0000256" key="4">
    <source>
        <dbReference type="ARBA" id="ARBA00022723"/>
    </source>
</evidence>
<keyword evidence="6 11" id="KW-0695">RNA-directed DNA polymerase</keyword>
<dbReference type="InterPro" id="IPR000477">
    <property type="entry name" value="RT_dom"/>
</dbReference>
<dbReference type="Pfam" id="PF00078">
    <property type="entry name" value="RVT_1"/>
    <property type="match status" value="1"/>
</dbReference>
<evidence type="ECO:0000313" key="12">
    <source>
        <dbReference type="Proteomes" id="UP001528411"/>
    </source>
</evidence>
<keyword evidence="12" id="KW-1185">Reference proteome</keyword>
<reference evidence="11 12" key="1">
    <citation type="submission" date="2023-01" db="EMBL/GenBank/DDBJ databases">
        <title>Psychrosphaera sp. nov., isolated from marine algae.</title>
        <authorList>
            <person name="Bayburt H."/>
            <person name="Choi B.J."/>
            <person name="Kim J.M."/>
            <person name="Choi D.G."/>
            <person name="Jeon C.O."/>
        </authorList>
    </citation>
    <scope>NUCLEOTIDE SEQUENCE [LARGE SCALE GENOMIC DNA]</scope>
    <source>
        <strain evidence="11 12">G1-22</strain>
    </source>
</reference>
<evidence type="ECO:0000256" key="8">
    <source>
        <dbReference type="ARBA" id="ARBA00034120"/>
    </source>
</evidence>
<dbReference type="GO" id="GO:0003964">
    <property type="term" value="F:RNA-directed DNA polymerase activity"/>
    <property type="evidence" value="ECO:0007669"/>
    <property type="project" value="UniProtKB-KW"/>
</dbReference>
<accession>A0ABT5FD59</accession>
<proteinExistence type="inferred from homology"/>
<dbReference type="PANTHER" id="PTHR34047">
    <property type="entry name" value="NUCLEAR INTRON MATURASE 1, MITOCHONDRIAL-RELATED"/>
    <property type="match status" value="1"/>
</dbReference>
<dbReference type="CDD" id="cd03487">
    <property type="entry name" value="RT_Bac_retron_II"/>
    <property type="match status" value="1"/>
</dbReference>
<gene>
    <name evidence="11" type="ORF">PN838_12790</name>
</gene>
<evidence type="ECO:0000256" key="7">
    <source>
        <dbReference type="ARBA" id="ARBA00023118"/>
    </source>
</evidence>
<dbReference type="NCBIfam" id="NF038233">
    <property type="entry name" value="retron_St85_RT"/>
    <property type="match status" value="1"/>
</dbReference>
<keyword evidence="2" id="KW-0808">Transferase</keyword>
<sequence>MNDFMVAICSQPSFVPHEGCEHIASSSKEQSPRALFLGFFVCGLKNGIDKKLATKLNKSESEVIRFLASAPLKYKVYTIPKRTSGHRVIAQPSKELKEYQRAFISLYRLNIHDAAMAYREGLSIKDNAKVHSKNRYLLKIDLENFFNSISSTLFWTVWQQHYAMPNNDEKVLMEKLLFWSPSKSSTGKLVLSIGAPSSPLLSNFFMHQFDELVTQHCESLEIKYTRYADDLTFSTKAKNALFDMPRYISETLTTLFGSALIINRRKTAFSSKAHNRHVTGITIDNESNLSLGREKKRYIKHLVHQYRLNKLDKENVFHLKGLLAFAKHIEPKFITSLEMKYSADVLTQIFEERNG</sequence>
<comment type="catalytic activity">
    <reaction evidence="9">
        <text>DNA(n) + a 2'-deoxyribonucleoside 5'-triphosphate = DNA(n+1) + diphosphate</text>
        <dbReference type="Rhea" id="RHEA:22508"/>
        <dbReference type="Rhea" id="RHEA-COMP:17339"/>
        <dbReference type="Rhea" id="RHEA-COMP:17340"/>
        <dbReference type="ChEBI" id="CHEBI:33019"/>
        <dbReference type="ChEBI" id="CHEBI:61560"/>
        <dbReference type="ChEBI" id="CHEBI:173112"/>
        <dbReference type="EC" id="2.7.7.49"/>
    </reaction>
</comment>
<comment type="similarity">
    <text evidence="8">Belongs to the bacterial reverse transcriptase family.</text>
</comment>
<dbReference type="SUPFAM" id="SSF56672">
    <property type="entry name" value="DNA/RNA polymerases"/>
    <property type="match status" value="1"/>
</dbReference>
<evidence type="ECO:0000256" key="2">
    <source>
        <dbReference type="ARBA" id="ARBA00022679"/>
    </source>
</evidence>
<keyword evidence="4" id="KW-0479">Metal-binding</keyword>
<evidence type="ECO:0000259" key="10">
    <source>
        <dbReference type="PROSITE" id="PS50878"/>
    </source>
</evidence>
<dbReference type="EMBL" id="JAQOMS010000002">
    <property type="protein sequence ID" value="MDC2889488.1"/>
    <property type="molecule type" value="Genomic_DNA"/>
</dbReference>
<keyword evidence="7" id="KW-0051">Antiviral defense</keyword>